<gene>
    <name evidence="2" type="ORF">GCM10017044_25710</name>
</gene>
<feature type="compositionally biased region" description="Polar residues" evidence="1">
    <location>
        <begin position="133"/>
        <end position="148"/>
    </location>
</feature>
<name>A0A919AY96_9PROT</name>
<feature type="region of interest" description="Disordered" evidence="1">
    <location>
        <begin position="116"/>
        <end position="181"/>
    </location>
</feature>
<proteinExistence type="predicted"/>
<dbReference type="SUPFAM" id="SSF48452">
    <property type="entry name" value="TPR-like"/>
    <property type="match status" value="1"/>
</dbReference>
<reference evidence="2" key="1">
    <citation type="journal article" date="2014" name="Int. J. Syst. Evol. Microbiol.">
        <title>Complete genome sequence of Corynebacterium casei LMG S-19264T (=DSM 44701T), isolated from a smear-ripened cheese.</title>
        <authorList>
            <consortium name="US DOE Joint Genome Institute (JGI-PGF)"/>
            <person name="Walter F."/>
            <person name="Albersmeier A."/>
            <person name="Kalinowski J."/>
            <person name="Ruckert C."/>
        </authorList>
    </citation>
    <scope>NUCLEOTIDE SEQUENCE</scope>
    <source>
        <strain evidence="2">KCTC 42590</strain>
    </source>
</reference>
<dbReference type="Gene3D" id="1.25.40.10">
    <property type="entry name" value="Tetratricopeptide repeat domain"/>
    <property type="match status" value="1"/>
</dbReference>
<sequence length="963" mass="106875">MMVLLVGKGAGVSAQEQITVRYAEHPTFSRVVFDFNREVSYQVSKNGSVLAVTFDADFTPQFGTLPTDPMRDMRNPSVVSADRQTVVRFDVVPDGAPRHFRSGLSIVVDMMADGSSIVSDSSPSVPSTSTGSNISNPPSDQEEVSSGVQPAGTGGDTADDLSSSTPEQDTPLALPPVPLGDVSDEEPLDVLLSGAAGRIQMTFPWQDTVGAAAFTRNNQVWVVFDQPRSFSPQGLSDNQALLQTMVRSVDTVPHPDATILRMTVSRDVNTVFERRQGAWVLTLQDTVAEPRFPLQPIKRIERTEGQQVFVPLTTAGRAIEIEDPLIGDLMVVMPLRAEGRGLAETYRYALADLHESSQGLVILPLSDGVRVEVFNEGVSISNLDPSLLAAENSNQSGSGFTRLIDFDAWRLGETNEYRKIKARLLYELSLEGRSDANNGRWKLARYYLSHRRPQEAIGVLERMLAAEPSLTDNGEYNAVRGVANTMAHRYAAAEEDFAHPDLLVSPDIDLWRTMVAEAQGNFADALTYYNRGKDVIGPYEDREKAEMQLAAIRAAIAENALELADRELMLLNGLVLNEEQASEAVYHSARIARLRGDGLIADAQFQDLVSSPVRELSARARYELLKKQLEANEIDVPTAIEALERLRYAWRGGNFEVDILDDLAGLYFAEGDYESGLTTLKLGVSYYPAAARERRMSTRMVEVFRRLYLDGEAEVIEPITAISLFYKFRELTPLGTDGDMMIRRLADRLVAVDLLDRAADLLLYQVQERTEGAARAQIAANLAKLYILDERPELALEIMRATREPQLPADILAERNRVEARALMEMDRFEEAEVLLEPDLSADADAMRADIYWGSKDYAAVIRANRKLLSGTDEASVLNPLQRLYLLRLAIAMTFEEDRAGLIQIRETYRNQMRDGEFANAFDLLTSDQILTGRELGAIAGQIASIDKLESFMRDYRSDFSTN</sequence>
<dbReference type="InterPro" id="IPR011990">
    <property type="entry name" value="TPR-like_helical_dom_sf"/>
</dbReference>
<dbReference type="EMBL" id="BNCI01000002">
    <property type="protein sequence ID" value="GHF29316.1"/>
    <property type="molecule type" value="Genomic_DNA"/>
</dbReference>
<evidence type="ECO:0008006" key="4">
    <source>
        <dbReference type="Google" id="ProtNLM"/>
    </source>
</evidence>
<evidence type="ECO:0000256" key="1">
    <source>
        <dbReference type="SAM" id="MobiDB-lite"/>
    </source>
</evidence>
<evidence type="ECO:0000313" key="2">
    <source>
        <dbReference type="EMBL" id="GHF29316.1"/>
    </source>
</evidence>
<evidence type="ECO:0000313" key="3">
    <source>
        <dbReference type="Proteomes" id="UP000630923"/>
    </source>
</evidence>
<dbReference type="AlphaFoldDB" id="A0A919AY96"/>
<feature type="compositionally biased region" description="Low complexity" evidence="1">
    <location>
        <begin position="116"/>
        <end position="132"/>
    </location>
</feature>
<reference evidence="2" key="2">
    <citation type="submission" date="2020-09" db="EMBL/GenBank/DDBJ databases">
        <authorList>
            <person name="Sun Q."/>
            <person name="Kim S."/>
        </authorList>
    </citation>
    <scope>NUCLEOTIDE SEQUENCE</scope>
    <source>
        <strain evidence="2">KCTC 42590</strain>
    </source>
</reference>
<comment type="caution">
    <text evidence="2">The sequence shown here is derived from an EMBL/GenBank/DDBJ whole genome shotgun (WGS) entry which is preliminary data.</text>
</comment>
<keyword evidence="3" id="KW-1185">Reference proteome</keyword>
<dbReference type="Proteomes" id="UP000630923">
    <property type="component" value="Unassembled WGS sequence"/>
</dbReference>
<accession>A0A919AY96</accession>
<protein>
    <recommendedName>
        <fullName evidence="4">Tetratricopeptide repeat protein</fullName>
    </recommendedName>
</protein>
<organism evidence="2 3">
    <name type="scientific">Kordiimonas sediminis</name>
    <dbReference type="NCBI Taxonomy" id="1735581"/>
    <lineage>
        <taxon>Bacteria</taxon>
        <taxon>Pseudomonadati</taxon>
        <taxon>Pseudomonadota</taxon>
        <taxon>Alphaproteobacteria</taxon>
        <taxon>Kordiimonadales</taxon>
        <taxon>Kordiimonadaceae</taxon>
        <taxon>Kordiimonas</taxon>
    </lineage>
</organism>